<dbReference type="InterPro" id="IPR013325">
    <property type="entry name" value="RNA_pol_sigma_r2"/>
</dbReference>
<evidence type="ECO:0000259" key="8">
    <source>
        <dbReference type="Pfam" id="PF04545"/>
    </source>
</evidence>
<feature type="domain" description="RNA polymerase sigma-70 region 4" evidence="8">
    <location>
        <begin position="163"/>
        <end position="210"/>
    </location>
</feature>
<dbReference type="InterPro" id="IPR039425">
    <property type="entry name" value="RNA_pol_sigma-70-like"/>
</dbReference>
<feature type="domain" description="RNA polymerase sigma-70 region 2" evidence="7">
    <location>
        <begin position="56"/>
        <end position="125"/>
    </location>
</feature>
<dbReference type="PANTHER" id="PTHR43133">
    <property type="entry name" value="RNA POLYMERASE ECF-TYPE SIGMA FACTO"/>
    <property type="match status" value="1"/>
</dbReference>
<dbReference type="InterPro" id="IPR007630">
    <property type="entry name" value="RNA_pol_sigma70_r4"/>
</dbReference>
<dbReference type="InterPro" id="IPR013324">
    <property type="entry name" value="RNA_pol_sigma_r3/r4-like"/>
</dbReference>
<reference evidence="9 10" key="1">
    <citation type="submission" date="2016-10" db="EMBL/GenBank/DDBJ databases">
        <authorList>
            <person name="de Groot N.N."/>
        </authorList>
    </citation>
    <scope>NUCLEOTIDE SEQUENCE [LARGE SCALE GENOMIC DNA]</scope>
    <source>
        <strain evidence="9 10">CGMCC 4.1877</strain>
    </source>
</reference>
<evidence type="ECO:0000313" key="10">
    <source>
        <dbReference type="Proteomes" id="UP000199614"/>
    </source>
</evidence>
<dbReference type="Proteomes" id="UP000199614">
    <property type="component" value="Unassembled WGS sequence"/>
</dbReference>
<evidence type="ECO:0000313" key="9">
    <source>
        <dbReference type="EMBL" id="SFN60029.1"/>
    </source>
</evidence>
<dbReference type="AlphaFoldDB" id="A0A1I5ACT3"/>
<dbReference type="PANTHER" id="PTHR43133:SF58">
    <property type="entry name" value="ECF RNA POLYMERASE SIGMA FACTOR SIGD"/>
    <property type="match status" value="1"/>
</dbReference>
<organism evidence="9 10">
    <name type="scientific">Pseudonocardia ammonioxydans</name>
    <dbReference type="NCBI Taxonomy" id="260086"/>
    <lineage>
        <taxon>Bacteria</taxon>
        <taxon>Bacillati</taxon>
        <taxon>Actinomycetota</taxon>
        <taxon>Actinomycetes</taxon>
        <taxon>Pseudonocardiales</taxon>
        <taxon>Pseudonocardiaceae</taxon>
        <taxon>Pseudonocardia</taxon>
    </lineage>
</organism>
<dbReference type="Gene3D" id="1.10.10.10">
    <property type="entry name" value="Winged helix-like DNA-binding domain superfamily/Winged helix DNA-binding domain"/>
    <property type="match status" value="1"/>
</dbReference>
<dbReference type="Pfam" id="PF04542">
    <property type="entry name" value="Sigma70_r2"/>
    <property type="match status" value="1"/>
</dbReference>
<name>A0A1I5ACT3_PSUAM</name>
<dbReference type="Gene3D" id="1.10.1740.10">
    <property type="match status" value="1"/>
</dbReference>
<dbReference type="GO" id="GO:0003677">
    <property type="term" value="F:DNA binding"/>
    <property type="evidence" value="ECO:0007669"/>
    <property type="project" value="UniProtKB-KW"/>
</dbReference>
<dbReference type="GO" id="GO:0006352">
    <property type="term" value="P:DNA-templated transcription initiation"/>
    <property type="evidence" value="ECO:0007669"/>
    <property type="project" value="InterPro"/>
</dbReference>
<feature type="compositionally biased region" description="Low complexity" evidence="6">
    <location>
        <begin position="233"/>
        <end position="261"/>
    </location>
</feature>
<sequence length="273" mass="29330">MMIDGSAVLDPLVPADVGNPAEQQARRASPAGADLLPPELLRAAVAGDQRAVALLLARVQPQVERFCRARLGRRETTLGSADDVAQDVCMAVLSVLPDYRLSGMSFRAFVFGIARHKIADAFRAMARNRCDAVEEIPERFARDDDPEQVVIDAERNERLADLLGILGPRQIEILTLRIAVGLSAEETADALGSTPGAVRVAQHRALQRLRRDLDERAERRAARLRDQPPVPARPGGAAGPAPRRYRPAATARTVATVPAPRGAGSTEGLPVAV</sequence>
<dbReference type="STRING" id="260086.SAMN05216207_101787"/>
<dbReference type="InterPro" id="IPR036388">
    <property type="entry name" value="WH-like_DNA-bd_sf"/>
</dbReference>
<dbReference type="InterPro" id="IPR007627">
    <property type="entry name" value="RNA_pol_sigma70_r2"/>
</dbReference>
<dbReference type="CDD" id="cd06171">
    <property type="entry name" value="Sigma70_r4"/>
    <property type="match status" value="1"/>
</dbReference>
<accession>A0A1I5ACT3</accession>
<keyword evidence="2" id="KW-0805">Transcription regulation</keyword>
<feature type="region of interest" description="Disordered" evidence="6">
    <location>
        <begin position="220"/>
        <end position="273"/>
    </location>
</feature>
<dbReference type="EMBL" id="FOUY01000017">
    <property type="protein sequence ID" value="SFN60029.1"/>
    <property type="molecule type" value="Genomic_DNA"/>
</dbReference>
<dbReference type="NCBIfam" id="NF007230">
    <property type="entry name" value="PRK09648.1"/>
    <property type="match status" value="1"/>
</dbReference>
<gene>
    <name evidence="9" type="ORF">SAMN05216207_101787</name>
</gene>
<keyword evidence="10" id="KW-1185">Reference proteome</keyword>
<evidence type="ECO:0000256" key="1">
    <source>
        <dbReference type="ARBA" id="ARBA00010641"/>
    </source>
</evidence>
<evidence type="ECO:0000256" key="2">
    <source>
        <dbReference type="ARBA" id="ARBA00023015"/>
    </source>
</evidence>
<evidence type="ECO:0000256" key="4">
    <source>
        <dbReference type="ARBA" id="ARBA00023125"/>
    </source>
</evidence>
<dbReference type="GO" id="GO:0016987">
    <property type="term" value="F:sigma factor activity"/>
    <property type="evidence" value="ECO:0007669"/>
    <property type="project" value="UniProtKB-KW"/>
</dbReference>
<dbReference type="NCBIfam" id="TIGR02937">
    <property type="entry name" value="sigma70-ECF"/>
    <property type="match status" value="1"/>
</dbReference>
<dbReference type="SUPFAM" id="SSF88659">
    <property type="entry name" value="Sigma3 and sigma4 domains of RNA polymerase sigma factors"/>
    <property type="match status" value="1"/>
</dbReference>
<proteinExistence type="inferred from homology"/>
<evidence type="ECO:0000259" key="7">
    <source>
        <dbReference type="Pfam" id="PF04542"/>
    </source>
</evidence>
<dbReference type="SUPFAM" id="SSF88946">
    <property type="entry name" value="Sigma2 domain of RNA polymerase sigma factors"/>
    <property type="match status" value="1"/>
</dbReference>
<dbReference type="InterPro" id="IPR014284">
    <property type="entry name" value="RNA_pol_sigma-70_dom"/>
</dbReference>
<comment type="similarity">
    <text evidence="1">Belongs to the sigma-70 factor family. ECF subfamily.</text>
</comment>
<dbReference type="Pfam" id="PF04545">
    <property type="entry name" value="Sigma70_r4"/>
    <property type="match status" value="1"/>
</dbReference>
<keyword evidence="5" id="KW-0804">Transcription</keyword>
<protein>
    <submittedName>
        <fullName evidence="9">RNA polymerase sigma-70 factor, ECF subfamily</fullName>
    </submittedName>
</protein>
<keyword evidence="4" id="KW-0238">DNA-binding</keyword>
<evidence type="ECO:0000256" key="5">
    <source>
        <dbReference type="ARBA" id="ARBA00023163"/>
    </source>
</evidence>
<evidence type="ECO:0000256" key="3">
    <source>
        <dbReference type="ARBA" id="ARBA00023082"/>
    </source>
</evidence>
<keyword evidence="3" id="KW-0731">Sigma factor</keyword>
<evidence type="ECO:0000256" key="6">
    <source>
        <dbReference type="SAM" id="MobiDB-lite"/>
    </source>
</evidence>